<comment type="caution">
    <text evidence="2">The sequence shown here is derived from an EMBL/GenBank/DDBJ whole genome shotgun (WGS) entry which is preliminary data.</text>
</comment>
<accession>A0ABR6VGV5</accession>
<dbReference type="RefSeq" id="WP_186502705.1">
    <property type="nucleotide sequence ID" value="NZ_JACOGK010000010.1"/>
</dbReference>
<keyword evidence="3" id="KW-1185">Reference proteome</keyword>
<dbReference type="Proteomes" id="UP000606870">
    <property type="component" value="Unassembled WGS sequence"/>
</dbReference>
<feature type="signal peptide" evidence="1">
    <location>
        <begin position="1"/>
        <end position="20"/>
    </location>
</feature>
<evidence type="ECO:0000313" key="2">
    <source>
        <dbReference type="EMBL" id="MBC3536547.1"/>
    </source>
</evidence>
<proteinExistence type="predicted"/>
<evidence type="ECO:0000313" key="3">
    <source>
        <dbReference type="Proteomes" id="UP000606870"/>
    </source>
</evidence>
<organism evidence="2 3">
    <name type="scientific">Megasphaera hominis</name>
    <dbReference type="NCBI Taxonomy" id="159836"/>
    <lineage>
        <taxon>Bacteria</taxon>
        <taxon>Bacillati</taxon>
        <taxon>Bacillota</taxon>
        <taxon>Negativicutes</taxon>
        <taxon>Veillonellales</taxon>
        <taxon>Veillonellaceae</taxon>
        <taxon>Megasphaera</taxon>
    </lineage>
</organism>
<name>A0ABR6VGV5_9FIRM</name>
<gene>
    <name evidence="2" type="ORF">H8J70_04680</name>
</gene>
<dbReference type="EMBL" id="JACOGK010000010">
    <property type="protein sequence ID" value="MBC3536547.1"/>
    <property type="molecule type" value="Genomic_DNA"/>
</dbReference>
<keyword evidence="1" id="KW-0732">Signal</keyword>
<protein>
    <submittedName>
        <fullName evidence="2">Uncharacterized protein</fullName>
    </submittedName>
</protein>
<evidence type="ECO:0000256" key="1">
    <source>
        <dbReference type="SAM" id="SignalP"/>
    </source>
</evidence>
<reference evidence="2 3" key="1">
    <citation type="submission" date="2020-08" db="EMBL/GenBank/DDBJ databases">
        <authorList>
            <person name="Liu C."/>
            <person name="Sun Q."/>
        </authorList>
    </citation>
    <scope>NUCLEOTIDE SEQUENCE [LARGE SCALE GENOMIC DNA]</scope>
    <source>
        <strain evidence="2 3">NSJ-59</strain>
    </source>
</reference>
<feature type="chain" id="PRO_5045990082" evidence="1">
    <location>
        <begin position="21"/>
        <end position="128"/>
    </location>
</feature>
<sequence length="128" mass="14606">MKKWIIALALSLCCTMPALAADWDFMNTDAEGLQYYVDNQTAVKTPERAVIWTKIVRKDGSYTLDQWAILHEQKEIALMKYEVYNAAGKRILSRNVGAKKIEWKPIKPGIAEELYQSIWETAQPAATK</sequence>